<feature type="non-terminal residue" evidence="1">
    <location>
        <position position="1"/>
    </location>
</feature>
<protein>
    <submittedName>
        <fullName evidence="1">Uncharacterized protein</fullName>
    </submittedName>
</protein>
<organism evidence="1">
    <name type="scientific">marine sediment metagenome</name>
    <dbReference type="NCBI Taxonomy" id="412755"/>
    <lineage>
        <taxon>unclassified sequences</taxon>
        <taxon>metagenomes</taxon>
        <taxon>ecological metagenomes</taxon>
    </lineage>
</organism>
<sequence>FLMGISTCPMCGCPVRIARREDGSADHYEHIEQDERHHLPNPIPPVLEDFLRASRAGKKTVAVVGADWASGPWAPFGEIEVWGMNQLHGYPWFKTEDATRWLQIHPKWIFTQDNVHGHWDWLQKDHPFPIYMEMVYDDIPSCVKYPLREIQNDLKNIVRGELPVKKIFSSSFNYQISLALHEGFERIEIYGVSLLGGGEYAYQREAMAYWLGKADGMGVEIWLPDSCALLVEPLYGYEAVRKGDTGELLTESN</sequence>
<comment type="caution">
    <text evidence="1">The sequence shown here is derived from an EMBL/GenBank/DDBJ whole genome shotgun (WGS) entry which is preliminary data.</text>
</comment>
<proteinExistence type="predicted"/>
<evidence type="ECO:0000313" key="1">
    <source>
        <dbReference type="EMBL" id="KKL56262.1"/>
    </source>
</evidence>
<reference evidence="1" key="1">
    <citation type="journal article" date="2015" name="Nature">
        <title>Complex archaea that bridge the gap between prokaryotes and eukaryotes.</title>
        <authorList>
            <person name="Spang A."/>
            <person name="Saw J.H."/>
            <person name="Jorgensen S.L."/>
            <person name="Zaremba-Niedzwiedzka K."/>
            <person name="Martijn J."/>
            <person name="Lind A.E."/>
            <person name="van Eijk R."/>
            <person name="Schleper C."/>
            <person name="Guy L."/>
            <person name="Ettema T.J."/>
        </authorList>
    </citation>
    <scope>NUCLEOTIDE SEQUENCE</scope>
</reference>
<dbReference type="AlphaFoldDB" id="A0A0F9FYS4"/>
<dbReference type="EMBL" id="LAZR01030554">
    <property type="protein sequence ID" value="KKL56262.1"/>
    <property type="molecule type" value="Genomic_DNA"/>
</dbReference>
<name>A0A0F9FYS4_9ZZZZ</name>
<gene>
    <name evidence="1" type="ORF">LCGC14_2247150</name>
</gene>
<accession>A0A0F9FYS4</accession>